<dbReference type="Proteomes" id="UP001206126">
    <property type="component" value="Unassembled WGS sequence"/>
</dbReference>
<reference evidence="4 5" key="1">
    <citation type="submission" date="2022-08" db="EMBL/GenBank/DDBJ databases">
        <title>Reclassification of Massilia species as members of the genera Telluria, Duganella, Pseudoduganella, Mokoshia gen. nov. and Zemynaea gen. nov. using orthogonal and non-orthogonal genome-based approaches.</title>
        <authorList>
            <person name="Bowman J.P."/>
        </authorList>
    </citation>
    <scope>NUCLEOTIDE SEQUENCE [LARGE SCALE GENOMIC DNA]</scope>
    <source>
        <strain evidence="4 5">JCM 31605</strain>
    </source>
</reference>
<dbReference type="PANTHER" id="PTHR38340">
    <property type="entry name" value="S-LAYER PROTEIN"/>
    <property type="match status" value="1"/>
</dbReference>
<evidence type="ECO:0000313" key="5">
    <source>
        <dbReference type="Proteomes" id="UP001206126"/>
    </source>
</evidence>
<dbReference type="PROSITE" id="PS00330">
    <property type="entry name" value="HEMOLYSIN_CALCIUM"/>
    <property type="match status" value="1"/>
</dbReference>
<protein>
    <submittedName>
        <fullName evidence="4">DUF4214 domain-containing protein</fullName>
    </submittedName>
</protein>
<dbReference type="Pfam" id="PF00353">
    <property type="entry name" value="HemolysinCabind"/>
    <property type="match status" value="1"/>
</dbReference>
<dbReference type="PANTHER" id="PTHR38340:SF1">
    <property type="entry name" value="S-LAYER PROTEIN"/>
    <property type="match status" value="1"/>
</dbReference>
<dbReference type="Gene3D" id="2.150.10.10">
    <property type="entry name" value="Serralysin-like metalloprotease, C-terminal"/>
    <property type="match status" value="1"/>
</dbReference>
<dbReference type="InterPro" id="IPR018511">
    <property type="entry name" value="Hemolysin-typ_Ca-bd_CS"/>
</dbReference>
<evidence type="ECO:0000313" key="4">
    <source>
        <dbReference type="EMBL" id="MCS0809705.1"/>
    </source>
</evidence>
<dbReference type="SUPFAM" id="SSF51120">
    <property type="entry name" value="beta-Roll"/>
    <property type="match status" value="1"/>
</dbReference>
<gene>
    <name evidence="4" type="ORF">NX774_17425</name>
</gene>
<feature type="domain" description="DUF4214" evidence="3">
    <location>
        <begin position="248"/>
        <end position="316"/>
    </location>
</feature>
<evidence type="ECO:0000259" key="3">
    <source>
        <dbReference type="Pfam" id="PF13946"/>
    </source>
</evidence>
<comment type="caution">
    <text evidence="4">The sequence shown here is derived from an EMBL/GenBank/DDBJ whole genome shotgun (WGS) entry which is preliminary data.</text>
</comment>
<keyword evidence="5" id="KW-1185">Reference proteome</keyword>
<dbReference type="RefSeq" id="WP_258823530.1">
    <property type="nucleotide sequence ID" value="NZ_JANUHB010000004.1"/>
</dbReference>
<dbReference type="InterPro" id="IPR025282">
    <property type="entry name" value="DUF4214"/>
</dbReference>
<dbReference type="InterPro" id="IPR001343">
    <property type="entry name" value="Hemolysn_Ca-bd"/>
</dbReference>
<dbReference type="InterPro" id="IPR050557">
    <property type="entry name" value="RTX_toxin/Mannuronan_C5-epim"/>
</dbReference>
<dbReference type="EMBL" id="JANUHB010000004">
    <property type="protein sequence ID" value="MCS0809705.1"/>
    <property type="molecule type" value="Genomic_DNA"/>
</dbReference>
<comment type="subcellular location">
    <subcellularLocation>
        <location evidence="1">Secreted</location>
    </subcellularLocation>
</comment>
<keyword evidence="2" id="KW-0964">Secreted</keyword>
<dbReference type="InterPro" id="IPR011049">
    <property type="entry name" value="Serralysin-like_metalloprot_C"/>
</dbReference>
<sequence>MANLTLFSAFDFGADQSWNWYVTQGTAGLITIESGIQKQTLSGSFTYPTPLTYAGTISATSYFNNNAEVYRITGLAHDIITLSIKAVLNADAQATYAYLLSGNDTITGSAGNDGLIGYAGNDTIRAGAGNDNLAGLSGNDQIDGGLGLDSVLFVGARANFSVARTDAGFTVTDKTGAEGTDTLVNVERIIFSDLVGNLSGLALDVGADGLGGKAYRLYQAAFNRTPDTPGLSFWMHSLDQGASLVSIAQGFIQSKEYQDTYAPGLSSRDLVSKYYQNILHRAPEQGGLDFWSGALDGKAASMAEVLAGISESKENIDGTAAVIGNGFEYLPWG</sequence>
<accession>A0ABT2DEF2</accession>
<dbReference type="PRINTS" id="PR00313">
    <property type="entry name" value="CABNDNGRPT"/>
</dbReference>
<proteinExistence type="predicted"/>
<evidence type="ECO:0000256" key="1">
    <source>
        <dbReference type="ARBA" id="ARBA00004613"/>
    </source>
</evidence>
<name>A0ABT2DEF2_9BURK</name>
<organism evidence="4 5">
    <name type="scientific">Massilia agilis</name>
    <dbReference type="NCBI Taxonomy" id="1811226"/>
    <lineage>
        <taxon>Bacteria</taxon>
        <taxon>Pseudomonadati</taxon>
        <taxon>Pseudomonadota</taxon>
        <taxon>Betaproteobacteria</taxon>
        <taxon>Burkholderiales</taxon>
        <taxon>Oxalobacteraceae</taxon>
        <taxon>Telluria group</taxon>
        <taxon>Massilia</taxon>
    </lineage>
</organism>
<evidence type="ECO:0000256" key="2">
    <source>
        <dbReference type="ARBA" id="ARBA00022525"/>
    </source>
</evidence>
<dbReference type="Pfam" id="PF13946">
    <property type="entry name" value="DUF4214"/>
    <property type="match status" value="1"/>
</dbReference>